<proteinExistence type="predicted"/>
<reference evidence="5 6" key="1">
    <citation type="submission" date="2014-11" db="EMBL/GenBank/DDBJ databases">
        <title>Comparative genomic analysis of Cryptosporidium hominis reveals occurrence of genetic recombination in virulent subtypes.</title>
        <authorList>
            <person name="Guo Y."/>
            <person name="Tang K."/>
            <person name="Frace M."/>
            <person name="Li N."/>
            <person name="Roellig D.M."/>
            <person name="Sammons S."/>
            <person name="Knipe K."/>
            <person name="Rowe L."/>
            <person name="Feng Y."/>
            <person name="Xiao L."/>
        </authorList>
    </citation>
    <scope>NUCLEOTIDE SEQUENCE [LARGE SCALE GENOMIC DNA]</scope>
    <source>
        <strain evidence="5">30976</strain>
    </source>
</reference>
<dbReference type="VEuPathDB" id="CryptoDB:CHUDEA2_2560"/>
<dbReference type="AlphaFoldDB" id="A0A0S4TD01"/>
<feature type="region of interest" description="Disordered" evidence="2">
    <location>
        <begin position="352"/>
        <end position="432"/>
    </location>
</feature>
<feature type="region of interest" description="Disordered" evidence="2">
    <location>
        <begin position="616"/>
        <end position="637"/>
    </location>
</feature>
<keyword evidence="6" id="KW-1185">Reference proteome</keyword>
<feature type="signal peptide" evidence="3">
    <location>
        <begin position="1"/>
        <end position="26"/>
    </location>
</feature>
<evidence type="ECO:0000313" key="4">
    <source>
        <dbReference type="EMBL" id="CUV04614.1"/>
    </source>
</evidence>
<reference evidence="4" key="2">
    <citation type="submission" date="2015-08" db="EMBL/GenBank/DDBJ databases">
        <authorList>
            <person name="Babu N.S."/>
            <person name="Beckwith C.J."/>
            <person name="Beseler K.G."/>
            <person name="Brison A."/>
            <person name="Carone J.V."/>
            <person name="Caskin T.P."/>
            <person name="Diamond M."/>
            <person name="Durham M.E."/>
            <person name="Foxe J.M."/>
            <person name="Go M."/>
            <person name="Henderson B.A."/>
            <person name="Jones I.B."/>
            <person name="McGettigan J.A."/>
            <person name="Micheletti S.J."/>
            <person name="Nasrallah M.E."/>
            <person name="Ortiz D."/>
            <person name="Piller C.R."/>
            <person name="Privatt S.R."/>
            <person name="Schneider S.L."/>
            <person name="Sharp S."/>
            <person name="Smith T.C."/>
            <person name="Stanton J.D."/>
            <person name="Ullery H.E."/>
            <person name="Wilson R.J."/>
            <person name="Serrano M.G."/>
            <person name="Buck G."/>
            <person name="Lee V."/>
            <person name="Wang Y."/>
            <person name="Carvalho R."/>
            <person name="Voegtly L."/>
            <person name="Shi R."/>
            <person name="Duckworth R."/>
            <person name="Johnson A."/>
            <person name="Loviza R."/>
            <person name="Walstead R."/>
            <person name="Shah Z."/>
            <person name="Kiflezghi M."/>
            <person name="Wade K."/>
            <person name="Ball S.L."/>
            <person name="Bradley K.W."/>
            <person name="Asai D.J."/>
            <person name="Bowman C.A."/>
            <person name="Russell D.A."/>
            <person name="Pope W.H."/>
            <person name="Jacobs-Sera D."/>
            <person name="Hendrix R.W."/>
            <person name="Hatfull G.F."/>
        </authorList>
    </citation>
    <scope>NUCLEOTIDE SEQUENCE [LARGE SCALE GENOMIC DNA]</scope>
</reference>
<dbReference type="OrthoDB" id="343974at2759"/>
<feature type="compositionally biased region" description="Low complexity" evidence="2">
    <location>
        <begin position="616"/>
        <end position="635"/>
    </location>
</feature>
<dbReference type="VEuPathDB" id="CryptoDB:GY17_00002211"/>
<sequence length="664" mass="74183">MLKLDLGRKNIVFLYIILEIVRLAYCSIQQNPDLNQDGLNFDTEILSEADKLIELLESAIPNVAHNCADGLELSPFMDIQSGDTLNKENFSSPQAEFKQLTKPEKYAEPIDKRKEIDYGALFNCKYKYPERTYSKMYLGHLKTLKESGKMHRRATVFQDLHPSDKLSYLQKNPPITGSIFADEPRTILRRKKPNLFAEVTKKVEIGKGEPRKSEKSFFDMIDGQKSKLRKMHSQDQYLRRFISSYDQVLKELKAKLKSIKDKDSGLREKRLQAISEKLSGYKRLVDDGKSILDDLERSQVQLLNTPLLSQRAVKSRVFEQGTRIENLYSWYEVVVPPKPQYCSTMKLSLNRVGEKGPASQSESKTDLETSHPDKFNSHLSVLSRGPKTRPSEIKQNKFRCKVETAGAERSNSDSKENGSGSGMLGGPIQHSTEGMDTYRATYVEVDDSSDEGDTNNPIDPPNANSSVSNILKLLRLDIDLKTSEEAGNRNQNNTGDRYLAKYISRWKGRVSGTKKSSLGNKARDSESKMAGGSSGHSKRGAALHLACADDSSDLGDRNDQNIPKNIFTSKAYVLKLLRLDIDPETSEEAVNRNQSNTSDKYSSKCTSIWRGKVGGTKKSSLGGSGSSGSEIFGGSIQNGAEGADTFRATYVEIDDSSDEDYSNN</sequence>
<feature type="coiled-coil region" evidence="1">
    <location>
        <begin position="242"/>
        <end position="269"/>
    </location>
</feature>
<organism evidence="4">
    <name type="scientific">Cryptosporidium hominis</name>
    <dbReference type="NCBI Taxonomy" id="237895"/>
    <lineage>
        <taxon>Eukaryota</taxon>
        <taxon>Sar</taxon>
        <taxon>Alveolata</taxon>
        <taxon>Apicomplexa</taxon>
        <taxon>Conoidasida</taxon>
        <taxon>Coccidia</taxon>
        <taxon>Eucoccidiorida</taxon>
        <taxon>Eimeriorina</taxon>
        <taxon>Cryptosporidiidae</taxon>
        <taxon>Cryptosporidium</taxon>
    </lineage>
</organism>
<feature type="compositionally biased region" description="Polar residues" evidence="2">
    <location>
        <begin position="454"/>
        <end position="466"/>
    </location>
</feature>
<accession>A0A0S4TD01</accession>
<evidence type="ECO:0000256" key="3">
    <source>
        <dbReference type="SAM" id="SignalP"/>
    </source>
</evidence>
<feature type="compositionally biased region" description="Basic and acidic residues" evidence="2">
    <location>
        <begin position="363"/>
        <end position="376"/>
    </location>
</feature>
<dbReference type="EMBL" id="JTAI01000039">
    <property type="protein sequence ID" value="PPS95087.1"/>
    <property type="molecule type" value="Genomic_DNA"/>
</dbReference>
<dbReference type="VEuPathDB" id="CryptoDB:ChTU502y2012_366g0190"/>
<dbReference type="VEuPathDB" id="CryptoDB:Chro.20273"/>
<keyword evidence="3" id="KW-0732">Signal</keyword>
<evidence type="ECO:0000313" key="5">
    <source>
        <dbReference type="EMBL" id="PPS95087.1"/>
    </source>
</evidence>
<feature type="region of interest" description="Disordered" evidence="2">
    <location>
        <begin position="446"/>
        <end position="466"/>
    </location>
</feature>
<keyword evidence="1" id="KW-0175">Coiled coil</keyword>
<gene>
    <name evidence="4" type="ORF">CHUDEA2_2560</name>
    <name evidence="5" type="ORF">GY17_00002211</name>
</gene>
<dbReference type="Proteomes" id="UP001429100">
    <property type="component" value="Unassembled WGS sequence"/>
</dbReference>
<evidence type="ECO:0000313" key="6">
    <source>
        <dbReference type="Proteomes" id="UP001429100"/>
    </source>
</evidence>
<evidence type="ECO:0000256" key="2">
    <source>
        <dbReference type="SAM" id="MobiDB-lite"/>
    </source>
</evidence>
<dbReference type="Proteomes" id="UP000199752">
    <property type="component" value="Chromosome 2"/>
</dbReference>
<feature type="region of interest" description="Disordered" evidence="2">
    <location>
        <begin position="511"/>
        <end position="539"/>
    </location>
</feature>
<reference evidence="5 6" key="3">
    <citation type="submission" date="2017-10" db="EMBL/GenBank/DDBJ databases">
        <title>Consistent, comparative and evidence-based genome annotation and re-annotation for the closely-related species, Cryptosporidium parvum, C. hominis and C. tyzzeri.</title>
        <authorList>
            <person name="Baptista R.P."/>
            <person name="Li Y."/>
            <person name="Sateriale A."/>
            <person name="Striepen B."/>
            <person name="Kissinger J.C."/>
        </authorList>
    </citation>
    <scope>NUCLEOTIDE SEQUENCE [LARGE SCALE GENOMIC DNA]</scope>
    <source>
        <strain evidence="5">30976</strain>
    </source>
</reference>
<name>A0A0S4TD01_CRYHO</name>
<evidence type="ECO:0000256" key="1">
    <source>
        <dbReference type="SAM" id="Coils"/>
    </source>
</evidence>
<protein>
    <submittedName>
        <fullName evidence="4">Uncharacterized protein</fullName>
    </submittedName>
</protein>
<dbReference type="EMBL" id="LN877948">
    <property type="protein sequence ID" value="CUV04614.1"/>
    <property type="molecule type" value="Genomic_DNA"/>
</dbReference>
<feature type="chain" id="PRO_5006627657" evidence="3">
    <location>
        <begin position="27"/>
        <end position="664"/>
    </location>
</feature>